<evidence type="ECO:0000313" key="3">
    <source>
        <dbReference type="Proteomes" id="UP001221757"/>
    </source>
</evidence>
<protein>
    <submittedName>
        <fullName evidence="2">Uncharacterized protein</fullName>
    </submittedName>
</protein>
<organism evidence="2 3">
    <name type="scientific">Mycena rosella</name>
    <name type="common">Pink bonnet</name>
    <name type="synonym">Agaricus rosellus</name>
    <dbReference type="NCBI Taxonomy" id="1033263"/>
    <lineage>
        <taxon>Eukaryota</taxon>
        <taxon>Fungi</taxon>
        <taxon>Dikarya</taxon>
        <taxon>Basidiomycota</taxon>
        <taxon>Agaricomycotina</taxon>
        <taxon>Agaricomycetes</taxon>
        <taxon>Agaricomycetidae</taxon>
        <taxon>Agaricales</taxon>
        <taxon>Marasmiineae</taxon>
        <taxon>Mycenaceae</taxon>
        <taxon>Mycena</taxon>
    </lineage>
</organism>
<feature type="compositionally biased region" description="Polar residues" evidence="1">
    <location>
        <begin position="203"/>
        <end position="218"/>
    </location>
</feature>
<dbReference type="EMBL" id="JARKIE010000196">
    <property type="protein sequence ID" value="KAJ7668175.1"/>
    <property type="molecule type" value="Genomic_DNA"/>
</dbReference>
<feature type="region of interest" description="Disordered" evidence="1">
    <location>
        <begin position="202"/>
        <end position="238"/>
    </location>
</feature>
<sequence>MTTMISPSNALPHSQRLRLIRSMRKLGDLLTETALLVEPAQSPVQDGSQPFLSLPIPTSSPFRRQFFSLRLPKTNASDNTPVTSPLSATFSVALNSPSTPVIDVEALHERKLAKVAQTLGENVPPELVFPRSARNGRKRSSTVSVPEPRVPGPPVVARRRHARGASRTIKHSASSTSLRVPMPVFDHEPFSYSTLVPIPTADCTPSPTTPTARVSSPPTREKARGMHRKEAGWSGEWSGSVQNMDDVVRGLRDLRFK</sequence>
<comment type="caution">
    <text evidence="2">The sequence shown here is derived from an EMBL/GenBank/DDBJ whole genome shotgun (WGS) entry which is preliminary data.</text>
</comment>
<dbReference type="AlphaFoldDB" id="A0AAD7CXI5"/>
<feature type="region of interest" description="Disordered" evidence="1">
    <location>
        <begin position="134"/>
        <end position="175"/>
    </location>
</feature>
<proteinExistence type="predicted"/>
<feature type="compositionally biased region" description="Basic and acidic residues" evidence="1">
    <location>
        <begin position="219"/>
        <end position="231"/>
    </location>
</feature>
<name>A0AAD7CXI5_MYCRO</name>
<feature type="compositionally biased region" description="Basic residues" evidence="1">
    <location>
        <begin position="157"/>
        <end position="170"/>
    </location>
</feature>
<gene>
    <name evidence="2" type="ORF">B0H17DRAFT_1088099</name>
</gene>
<dbReference type="Proteomes" id="UP001221757">
    <property type="component" value="Unassembled WGS sequence"/>
</dbReference>
<keyword evidence="3" id="KW-1185">Reference proteome</keyword>
<evidence type="ECO:0000256" key="1">
    <source>
        <dbReference type="SAM" id="MobiDB-lite"/>
    </source>
</evidence>
<reference evidence="2" key="1">
    <citation type="submission" date="2023-03" db="EMBL/GenBank/DDBJ databases">
        <title>Massive genome expansion in bonnet fungi (Mycena s.s.) driven by repeated elements and novel gene families across ecological guilds.</title>
        <authorList>
            <consortium name="Lawrence Berkeley National Laboratory"/>
            <person name="Harder C.B."/>
            <person name="Miyauchi S."/>
            <person name="Viragh M."/>
            <person name="Kuo A."/>
            <person name="Thoen E."/>
            <person name="Andreopoulos B."/>
            <person name="Lu D."/>
            <person name="Skrede I."/>
            <person name="Drula E."/>
            <person name="Henrissat B."/>
            <person name="Morin E."/>
            <person name="Kohler A."/>
            <person name="Barry K."/>
            <person name="LaButti K."/>
            <person name="Morin E."/>
            <person name="Salamov A."/>
            <person name="Lipzen A."/>
            <person name="Mereny Z."/>
            <person name="Hegedus B."/>
            <person name="Baldrian P."/>
            <person name="Stursova M."/>
            <person name="Weitz H."/>
            <person name="Taylor A."/>
            <person name="Grigoriev I.V."/>
            <person name="Nagy L.G."/>
            <person name="Martin F."/>
            <person name="Kauserud H."/>
        </authorList>
    </citation>
    <scope>NUCLEOTIDE SEQUENCE</scope>
    <source>
        <strain evidence="2">CBHHK067</strain>
    </source>
</reference>
<accession>A0AAD7CXI5</accession>
<evidence type="ECO:0000313" key="2">
    <source>
        <dbReference type="EMBL" id="KAJ7668175.1"/>
    </source>
</evidence>